<dbReference type="PANTHER" id="PTHR43000">
    <property type="entry name" value="DTDP-D-GLUCOSE 4,6-DEHYDRATASE-RELATED"/>
    <property type="match status" value="1"/>
</dbReference>
<accession>A0A1C4V7M7</accession>
<dbReference type="Pfam" id="PF01370">
    <property type="entry name" value="Epimerase"/>
    <property type="match status" value="1"/>
</dbReference>
<evidence type="ECO:0000313" key="4">
    <source>
        <dbReference type="Proteomes" id="UP000198224"/>
    </source>
</evidence>
<dbReference type="SUPFAM" id="SSF51735">
    <property type="entry name" value="NAD(P)-binding Rossmann-fold domains"/>
    <property type="match status" value="1"/>
</dbReference>
<dbReference type="eggNOG" id="COG0451">
    <property type="taxonomic scope" value="Bacteria"/>
</dbReference>
<dbReference type="AlphaFoldDB" id="A0A1C4V7M7"/>
<sequence>MRGPSVILGRAGRHAMLRWILPPMDREWRVSVALVTGSGGLIGSEAVRHFAGLGLDVVGIDNDMRRYFFGEDGSTSWSLERLGRDLGNAYTHFAVDIRDRDGLEQVFKKYGSDIAVVIHSAAQPSHDWAAKEPYTDFDVNAGGTLNMLENTRLHAIDAPFIHCSTNKVYGDRPNSLPLVELETRYELPEDHRWHQGITEEMSIDSSLHSVFGASKVAADVMVQEYGRYFDMKTACFRGGTLTGPAHSAAELHGFLAYLMRCVMEGRTYNLFGYKGKMVRDAIHSRDVLSAFEAFFRAPRSAEVYNLGGGRHSNTSHIEAFRIAEEITGREAQINYVEQNRTGDHQWYVSSMARFEAQYPDWKITYDVPMILREIYEANVDKWVPQS</sequence>
<proteinExistence type="inferred from homology"/>
<feature type="domain" description="NAD-dependent epimerase/dehydratase" evidence="2">
    <location>
        <begin position="33"/>
        <end position="307"/>
    </location>
</feature>
<comment type="similarity">
    <text evidence="1">Belongs to the NAD(P)-dependent epimerase/dehydratase family.</text>
</comment>
<reference evidence="4" key="1">
    <citation type="submission" date="2016-06" db="EMBL/GenBank/DDBJ databases">
        <authorList>
            <person name="Varghese N."/>
            <person name="Submissions Spin"/>
        </authorList>
    </citation>
    <scope>NUCLEOTIDE SEQUENCE [LARGE SCALE GENOMIC DNA]</scope>
    <source>
        <strain evidence="4">DSM 45160</strain>
    </source>
</reference>
<name>A0A1C4V7M7_9ACTN</name>
<dbReference type="Proteomes" id="UP000198224">
    <property type="component" value="Chromosome I"/>
</dbReference>
<gene>
    <name evidence="3" type="ORF">GA0070612_1167</name>
</gene>
<dbReference type="Gene3D" id="3.40.50.720">
    <property type="entry name" value="NAD(P)-binding Rossmann-like Domain"/>
    <property type="match status" value="1"/>
</dbReference>
<evidence type="ECO:0000259" key="2">
    <source>
        <dbReference type="Pfam" id="PF01370"/>
    </source>
</evidence>
<protein>
    <submittedName>
        <fullName evidence="3">CDP-paratose 2-epimerase</fullName>
    </submittedName>
</protein>
<dbReference type="EMBL" id="LT607409">
    <property type="protein sequence ID" value="SCE80014.1"/>
    <property type="molecule type" value="Genomic_DNA"/>
</dbReference>
<evidence type="ECO:0000313" key="3">
    <source>
        <dbReference type="EMBL" id="SCE80014.1"/>
    </source>
</evidence>
<dbReference type="InterPro" id="IPR036291">
    <property type="entry name" value="NAD(P)-bd_dom_sf"/>
</dbReference>
<dbReference type="InterPro" id="IPR001509">
    <property type="entry name" value="Epimerase_deHydtase"/>
</dbReference>
<organism evidence="3 4">
    <name type="scientific">Micromonospora chokoriensis</name>
    <dbReference type="NCBI Taxonomy" id="356851"/>
    <lineage>
        <taxon>Bacteria</taxon>
        <taxon>Bacillati</taxon>
        <taxon>Actinomycetota</taxon>
        <taxon>Actinomycetes</taxon>
        <taxon>Micromonosporales</taxon>
        <taxon>Micromonosporaceae</taxon>
        <taxon>Micromonospora</taxon>
    </lineage>
</organism>
<keyword evidence="4" id="KW-1185">Reference proteome</keyword>
<evidence type="ECO:0000256" key="1">
    <source>
        <dbReference type="ARBA" id="ARBA00007637"/>
    </source>
</evidence>